<feature type="compositionally biased region" description="Basic and acidic residues" evidence="1">
    <location>
        <begin position="158"/>
        <end position="177"/>
    </location>
</feature>
<evidence type="ECO:0000313" key="3">
    <source>
        <dbReference type="EMBL" id="CAJ0879226.1"/>
    </source>
</evidence>
<feature type="domain" description="Flagellar hook-length control protein-like C-terminal" evidence="2">
    <location>
        <begin position="267"/>
        <end position="345"/>
    </location>
</feature>
<dbReference type="InterPro" id="IPR038610">
    <property type="entry name" value="FliK-like_C_sf"/>
</dbReference>
<evidence type="ECO:0000259" key="2">
    <source>
        <dbReference type="Pfam" id="PF02120"/>
    </source>
</evidence>
<sequence>MTELPPETLAGVMQNVAAPRLQPSAAKGAQADIAFARALDFLRGRKEENRKEPGEQPPPGTALPQQAAPGPSSQLAMDKLIAAASKEDQPGDEPKADAKAECQAQNVLTTPPLFPLAICAPAFRESKSHCGGDPSTAPAKIDLQAGMIAASVSSPGRPDLKGQADRKATTAEEDRQANLRASYDDVALASAHSDVRTSGDIPLVASAVCAAKSGTQESAAEFTAPPIKIHVSEIETHLPFAIQNALPDRPHEVVKPETVIESRAVETAEQQQRAPVKILKFEMEPATLGGISVRMRVTHARVDIQITAENASTSVLLADTRDALGAAIGEKGFSLHSYEVVNSQSTPASPQNGQSQSNFNEQQRAYAGERGFAGDDRPNQRQRQAPNGDPRRRDETTAGVPSVDLVL</sequence>
<feature type="region of interest" description="Disordered" evidence="1">
    <location>
        <begin position="151"/>
        <end position="177"/>
    </location>
</feature>
<dbReference type="EMBL" id="OY288114">
    <property type="protein sequence ID" value="CAJ0879226.1"/>
    <property type="molecule type" value="Genomic_DNA"/>
</dbReference>
<dbReference type="InterPro" id="IPR021136">
    <property type="entry name" value="Flagellar_hook_control-like_C"/>
</dbReference>
<name>A0AA48M3X0_9ZZZZ</name>
<feature type="compositionally biased region" description="Polar residues" evidence="1">
    <location>
        <begin position="342"/>
        <end position="363"/>
    </location>
</feature>
<accession>A0AA48M3X0</accession>
<dbReference type="Pfam" id="PF02120">
    <property type="entry name" value="Flg_hook"/>
    <property type="match status" value="1"/>
</dbReference>
<gene>
    <name evidence="3" type="ORF">AMST5_03040</name>
</gene>
<proteinExistence type="predicted"/>
<organism evidence="3">
    <name type="scientific">freshwater sediment metagenome</name>
    <dbReference type="NCBI Taxonomy" id="556182"/>
    <lineage>
        <taxon>unclassified sequences</taxon>
        <taxon>metagenomes</taxon>
        <taxon>ecological metagenomes</taxon>
    </lineage>
</organism>
<feature type="compositionally biased region" description="Basic and acidic residues" evidence="1">
    <location>
        <begin position="44"/>
        <end position="54"/>
    </location>
</feature>
<feature type="region of interest" description="Disordered" evidence="1">
    <location>
        <begin position="342"/>
        <end position="407"/>
    </location>
</feature>
<feature type="region of interest" description="Disordered" evidence="1">
    <location>
        <begin position="44"/>
        <end position="73"/>
    </location>
</feature>
<dbReference type="AlphaFoldDB" id="A0AA48M3X0"/>
<evidence type="ECO:0000256" key="1">
    <source>
        <dbReference type="SAM" id="MobiDB-lite"/>
    </source>
</evidence>
<dbReference type="Gene3D" id="3.30.750.140">
    <property type="match status" value="1"/>
</dbReference>
<protein>
    <recommendedName>
        <fullName evidence="2">Flagellar hook-length control protein-like C-terminal domain-containing protein</fullName>
    </recommendedName>
</protein>
<reference evidence="3" key="1">
    <citation type="submission" date="2023-07" db="EMBL/GenBank/DDBJ databases">
        <authorList>
            <person name="Pelsma A.J. K."/>
        </authorList>
    </citation>
    <scope>NUCLEOTIDE SEQUENCE</scope>
</reference>